<reference evidence="1" key="1">
    <citation type="journal article" date="2016" name="Nat. Genet.">
        <title>A high-quality carrot genome assembly provides new insights into carotenoid accumulation and asterid genome evolution.</title>
        <authorList>
            <person name="Iorizzo M."/>
            <person name="Ellison S."/>
            <person name="Senalik D."/>
            <person name="Zeng P."/>
            <person name="Satapoomin P."/>
            <person name="Huang J."/>
            <person name="Bowman M."/>
            <person name="Iovene M."/>
            <person name="Sanseverino W."/>
            <person name="Cavagnaro P."/>
            <person name="Yildiz M."/>
            <person name="Macko-Podgorni A."/>
            <person name="Moranska E."/>
            <person name="Grzebelus E."/>
            <person name="Grzebelus D."/>
            <person name="Ashrafi H."/>
            <person name="Zheng Z."/>
            <person name="Cheng S."/>
            <person name="Spooner D."/>
            <person name="Van Deynze A."/>
            <person name="Simon P."/>
        </authorList>
    </citation>
    <scope>NUCLEOTIDE SEQUENCE [LARGE SCALE GENOMIC DNA]</scope>
    <source>
        <tissue evidence="1">Leaf</tissue>
    </source>
</reference>
<dbReference type="PANTHER" id="PTHR34545">
    <property type="entry name" value="CLAVATA3/ESR (CLE)-RELATED PROTEIN 22"/>
    <property type="match status" value="1"/>
</dbReference>
<organism evidence="1">
    <name type="scientific">Daucus carota subsp. sativus</name>
    <name type="common">Carrot</name>
    <dbReference type="NCBI Taxonomy" id="79200"/>
    <lineage>
        <taxon>Eukaryota</taxon>
        <taxon>Viridiplantae</taxon>
        <taxon>Streptophyta</taxon>
        <taxon>Embryophyta</taxon>
        <taxon>Tracheophyta</taxon>
        <taxon>Spermatophyta</taxon>
        <taxon>Magnoliopsida</taxon>
        <taxon>eudicotyledons</taxon>
        <taxon>Gunneridae</taxon>
        <taxon>Pentapetalae</taxon>
        <taxon>asterids</taxon>
        <taxon>campanulids</taxon>
        <taxon>Apiales</taxon>
        <taxon>Apiaceae</taxon>
        <taxon>Apioideae</taxon>
        <taxon>Scandiceae</taxon>
        <taxon>Daucinae</taxon>
        <taxon>Daucus</taxon>
        <taxon>Daucus sect. Daucus</taxon>
    </lineage>
</organism>
<dbReference type="GO" id="GO:0048731">
    <property type="term" value="P:system development"/>
    <property type="evidence" value="ECO:0007669"/>
    <property type="project" value="InterPro"/>
</dbReference>
<accession>A0A161ZXX9</accession>
<dbReference type="InterPro" id="IPR033249">
    <property type="entry name" value="CLE_plant"/>
</dbReference>
<name>A0A161ZXX9_DAUCS</name>
<dbReference type="EMBL" id="LNRQ01000006">
    <property type="protein sequence ID" value="KZM92050.1"/>
    <property type="molecule type" value="Genomic_DNA"/>
</dbReference>
<comment type="caution">
    <text evidence="1">The sequence shown here is derived from an EMBL/GenBank/DDBJ whole genome shotgun (WGS) entry which is preliminary data.</text>
</comment>
<proteinExistence type="predicted"/>
<protein>
    <submittedName>
        <fullName evidence="1">Uncharacterized protein</fullName>
    </submittedName>
</protein>
<sequence length="97" mass="10829">MFGSKKQMGLKKDQKLAACFSLLLLTMLLHLQFTIYPCRVDASNENTHKSRSFKPAAAATSNNKIKKGFFGKVDGEDEIFGSDKRKVNTGPNPLHNR</sequence>
<gene>
    <name evidence="1" type="ORF">DCAR_020585</name>
</gene>
<evidence type="ECO:0000313" key="1">
    <source>
        <dbReference type="EMBL" id="KZM92050.1"/>
    </source>
</evidence>
<dbReference type="Gramene" id="KZM92050">
    <property type="protein sequence ID" value="KZM92050"/>
    <property type="gene ID" value="DCAR_020585"/>
</dbReference>
<dbReference type="PANTHER" id="PTHR34545:SF8">
    <property type="entry name" value="CLAVATA3_ESR (CLE)-RELATED PROTEIN 21"/>
    <property type="match status" value="1"/>
</dbReference>
<dbReference type="AlphaFoldDB" id="A0A161ZXX9"/>